<dbReference type="EC" id="1.19.1.1" evidence="3"/>
<evidence type="ECO:0000256" key="2">
    <source>
        <dbReference type="ARBA" id="ARBA00008312"/>
    </source>
</evidence>
<dbReference type="InterPro" id="IPR017927">
    <property type="entry name" value="FAD-bd_FR_type"/>
</dbReference>
<dbReference type="EC" id="1.18.1.2" evidence="4"/>
<dbReference type="PROSITE" id="PS51384">
    <property type="entry name" value="FAD_FR"/>
    <property type="match status" value="1"/>
</dbReference>
<evidence type="ECO:0000256" key="3">
    <source>
        <dbReference type="ARBA" id="ARBA00012872"/>
    </source>
</evidence>
<evidence type="ECO:0000256" key="8">
    <source>
        <dbReference type="ARBA" id="ARBA00022827"/>
    </source>
</evidence>
<sequence length="247" mass="29104">MWLQTKIIKFKKWNQKLFTIILTAPILPFKAGQFTKLSFITEENKRIQNAYSFVNAPKNKNLEFYILLVPNGVFTNFLYNMKLKKIFITKKSSGYFTLDEIPICENLWMFATGTAIGPFLSILQENSLKLKKFKKIIVIYAVKFENDLNYLFLLKKLQILYQNRLFFQIILSQEKNKKFLFGRIPNLIKNFVLENSVGIQLNAKNSHVMLCGNPGMIQETQHILKKYRNMNKNLRSKPGHVTIEKYW</sequence>
<keyword evidence="18" id="KW-1185">Reference proteome</keyword>
<evidence type="ECO:0000256" key="15">
    <source>
        <dbReference type="ARBA" id="ARBA00047776"/>
    </source>
</evidence>
<dbReference type="Pfam" id="PF00175">
    <property type="entry name" value="NAD_binding_1"/>
    <property type="match status" value="1"/>
</dbReference>
<evidence type="ECO:0000313" key="18">
    <source>
        <dbReference type="Proteomes" id="UP000243633"/>
    </source>
</evidence>
<dbReference type="SUPFAM" id="SSF63380">
    <property type="entry name" value="Riboflavin synthase domain-like"/>
    <property type="match status" value="1"/>
</dbReference>
<dbReference type="GO" id="GO:0042167">
    <property type="term" value="P:heme catabolic process"/>
    <property type="evidence" value="ECO:0007669"/>
    <property type="project" value="TreeGrafter"/>
</dbReference>
<dbReference type="Proteomes" id="UP000243633">
    <property type="component" value="Chromosome 1"/>
</dbReference>
<dbReference type="AlphaFoldDB" id="A0A160SYK7"/>
<feature type="domain" description="FAD-binding FR-type" evidence="16">
    <location>
        <begin position="1"/>
        <end position="99"/>
    </location>
</feature>
<dbReference type="InterPro" id="IPR033892">
    <property type="entry name" value="FNR_bac"/>
</dbReference>
<comment type="similarity">
    <text evidence="2">Belongs to the ferredoxin--NADP reductase type 1 family.</text>
</comment>
<evidence type="ECO:0000256" key="7">
    <source>
        <dbReference type="ARBA" id="ARBA00022741"/>
    </source>
</evidence>
<evidence type="ECO:0000256" key="9">
    <source>
        <dbReference type="ARBA" id="ARBA00022857"/>
    </source>
</evidence>
<keyword evidence="9" id="KW-0521">NADP</keyword>
<keyword evidence="6" id="KW-0285">Flavoprotein</keyword>
<dbReference type="SUPFAM" id="SSF52343">
    <property type="entry name" value="Ferredoxin reductase-like, C-terminal NADP-linked domain"/>
    <property type="match status" value="1"/>
</dbReference>
<comment type="cofactor">
    <cofactor evidence="1">
        <name>FAD</name>
        <dbReference type="ChEBI" id="CHEBI:57692"/>
    </cofactor>
</comment>
<keyword evidence="7" id="KW-0547">Nucleotide-binding</keyword>
<dbReference type="Gene3D" id="2.40.30.10">
    <property type="entry name" value="Translation factors"/>
    <property type="match status" value="1"/>
</dbReference>
<dbReference type="InterPro" id="IPR001433">
    <property type="entry name" value="OxRdtase_FAD/NAD-bd"/>
</dbReference>
<keyword evidence="8" id="KW-0274">FAD</keyword>
<dbReference type="PATRIC" id="fig|98804.3.peg.373"/>
<keyword evidence="10 17" id="KW-0560">Oxidoreductase</keyword>
<evidence type="ECO:0000256" key="10">
    <source>
        <dbReference type="ARBA" id="ARBA00023002"/>
    </source>
</evidence>
<gene>
    <name evidence="17" type="primary">fpr</name>
    <name evidence="17" type="ORF">BTSPAZIEG_0399</name>
</gene>
<dbReference type="STRING" id="98804.BTSPAZIEG_0399"/>
<evidence type="ECO:0000256" key="6">
    <source>
        <dbReference type="ARBA" id="ARBA00022630"/>
    </source>
</evidence>
<accession>A0A160SYK7</accession>
<comment type="catalytic activity">
    <reaction evidence="14">
        <text>reduced [flavodoxin] + NADP(+) = oxidized [flavodoxin] + NADPH + 2 H(+)</text>
        <dbReference type="Rhea" id="RHEA:50756"/>
        <dbReference type="Rhea" id="RHEA-COMP:10622"/>
        <dbReference type="Rhea" id="RHEA-COMP:10623"/>
        <dbReference type="ChEBI" id="CHEBI:15378"/>
        <dbReference type="ChEBI" id="CHEBI:57618"/>
        <dbReference type="ChEBI" id="CHEBI:57783"/>
        <dbReference type="ChEBI" id="CHEBI:58210"/>
        <dbReference type="ChEBI" id="CHEBI:58349"/>
        <dbReference type="EC" id="1.19.1.1"/>
    </reaction>
</comment>
<dbReference type="Gene3D" id="3.40.50.80">
    <property type="entry name" value="Nucleotide-binding domain of ferredoxin-NADP reductase (FNR) module"/>
    <property type="match status" value="1"/>
</dbReference>
<reference evidence="18" key="1">
    <citation type="submission" date="2015-10" db="EMBL/GenBank/DDBJ databases">
        <authorList>
            <person name="Manzano-Marin A."/>
            <person name="Manzano-Marin A."/>
        </authorList>
    </citation>
    <scope>NUCLEOTIDE SEQUENCE [LARGE SCALE GENOMIC DNA]</scope>
    <source>
        <strain evidence="18">BTs</strain>
    </source>
</reference>
<protein>
    <recommendedName>
        <fullName evidence="5">Flavodoxin/ferredoxin--NADP reductase</fullName>
        <ecNumber evidence="4">1.18.1.2</ecNumber>
        <ecNumber evidence="3">1.19.1.1</ecNumber>
    </recommendedName>
    <alternativeName>
        <fullName evidence="13">Ferredoxin (flavodoxin):NADP(+) oxidoreductase</fullName>
    </alternativeName>
    <alternativeName>
        <fullName evidence="11">Ferredoxin--NADP reductase</fullName>
    </alternativeName>
    <alternativeName>
        <fullName evidence="12">Flavodoxin--NADP reductase</fullName>
    </alternativeName>
</protein>
<dbReference type="InterPro" id="IPR017938">
    <property type="entry name" value="Riboflavin_synthase-like_b-brl"/>
</dbReference>
<dbReference type="OrthoDB" id="9784483at2"/>
<evidence type="ECO:0000256" key="14">
    <source>
        <dbReference type="ARBA" id="ARBA00047271"/>
    </source>
</evidence>
<dbReference type="PANTHER" id="PTHR47878:SF1">
    <property type="entry name" value="FLAVODOXIN_FERREDOXIN--NADP REDUCTASE"/>
    <property type="match status" value="1"/>
</dbReference>
<dbReference type="GO" id="GO:0004324">
    <property type="term" value="F:ferredoxin-NADP+ reductase activity"/>
    <property type="evidence" value="ECO:0007669"/>
    <property type="project" value="UniProtKB-EC"/>
</dbReference>
<dbReference type="GO" id="GO:0034599">
    <property type="term" value="P:cellular response to oxidative stress"/>
    <property type="evidence" value="ECO:0007669"/>
    <property type="project" value="TreeGrafter"/>
</dbReference>
<dbReference type="InterPro" id="IPR039261">
    <property type="entry name" value="FNR_nucleotide-bd"/>
</dbReference>
<evidence type="ECO:0000256" key="11">
    <source>
        <dbReference type="ARBA" id="ARBA00029856"/>
    </source>
</evidence>
<name>A0A160SYK7_BUCTT</name>
<evidence type="ECO:0000256" key="1">
    <source>
        <dbReference type="ARBA" id="ARBA00001974"/>
    </source>
</evidence>
<dbReference type="EMBL" id="LN890285">
    <property type="protein sequence ID" value="CUR53354.1"/>
    <property type="molecule type" value="Genomic_DNA"/>
</dbReference>
<evidence type="ECO:0000256" key="4">
    <source>
        <dbReference type="ARBA" id="ARBA00013223"/>
    </source>
</evidence>
<dbReference type="PANTHER" id="PTHR47878">
    <property type="entry name" value="OXIDOREDUCTASE FAD/NAD(P)-BINDING DOMAIN PROTEIN"/>
    <property type="match status" value="1"/>
</dbReference>
<comment type="catalytic activity">
    <reaction evidence="15">
        <text>2 reduced [2Fe-2S]-[ferredoxin] + NADP(+) + H(+) = 2 oxidized [2Fe-2S]-[ferredoxin] + NADPH</text>
        <dbReference type="Rhea" id="RHEA:20125"/>
        <dbReference type="Rhea" id="RHEA-COMP:10000"/>
        <dbReference type="Rhea" id="RHEA-COMP:10001"/>
        <dbReference type="ChEBI" id="CHEBI:15378"/>
        <dbReference type="ChEBI" id="CHEBI:33737"/>
        <dbReference type="ChEBI" id="CHEBI:33738"/>
        <dbReference type="ChEBI" id="CHEBI:57783"/>
        <dbReference type="ChEBI" id="CHEBI:58349"/>
        <dbReference type="EC" id="1.18.1.2"/>
    </reaction>
</comment>
<organism evidence="17 18">
    <name type="scientific">Buchnera aphidicola subsp. Tuberolachnus salignus</name>
    <dbReference type="NCBI Taxonomy" id="98804"/>
    <lineage>
        <taxon>Bacteria</taxon>
        <taxon>Pseudomonadati</taxon>
        <taxon>Pseudomonadota</taxon>
        <taxon>Gammaproteobacteria</taxon>
        <taxon>Enterobacterales</taxon>
        <taxon>Erwiniaceae</taxon>
        <taxon>Buchnera</taxon>
    </lineage>
</organism>
<evidence type="ECO:0000256" key="12">
    <source>
        <dbReference type="ARBA" id="ARBA00030000"/>
    </source>
</evidence>
<dbReference type="RefSeq" id="WP_075472951.1">
    <property type="nucleotide sequence ID" value="NZ_LN890285.1"/>
</dbReference>
<proteinExistence type="inferred from homology"/>
<evidence type="ECO:0000256" key="5">
    <source>
        <dbReference type="ARBA" id="ARBA00020327"/>
    </source>
</evidence>
<evidence type="ECO:0000259" key="16">
    <source>
        <dbReference type="PROSITE" id="PS51384"/>
    </source>
</evidence>
<evidence type="ECO:0000256" key="13">
    <source>
        <dbReference type="ARBA" id="ARBA00030173"/>
    </source>
</evidence>
<dbReference type="CDD" id="cd06195">
    <property type="entry name" value="FNR1"/>
    <property type="match status" value="1"/>
</dbReference>
<evidence type="ECO:0000313" key="17">
    <source>
        <dbReference type="EMBL" id="CUR53354.1"/>
    </source>
</evidence>
<dbReference type="GO" id="GO:0000166">
    <property type="term" value="F:nucleotide binding"/>
    <property type="evidence" value="ECO:0007669"/>
    <property type="project" value="UniProtKB-KW"/>
</dbReference>
<dbReference type="InterPro" id="IPR051930">
    <property type="entry name" value="FNR_type-1"/>
</dbReference>